<feature type="non-terminal residue" evidence="4">
    <location>
        <position position="1"/>
    </location>
</feature>
<dbReference type="SUPFAM" id="SSF140102">
    <property type="entry name" value="ISY1 domain-like"/>
    <property type="match status" value="1"/>
</dbReference>
<evidence type="ECO:0000256" key="2">
    <source>
        <dbReference type="ARBA" id="ARBA00007002"/>
    </source>
</evidence>
<comment type="caution">
    <text evidence="4">The sequence shown here is derived from an EMBL/GenBank/DDBJ whole genome shotgun (WGS) entry which is preliminary data.</text>
</comment>
<evidence type="ECO:0000313" key="4">
    <source>
        <dbReference type="EMBL" id="RUS17601.1"/>
    </source>
</evidence>
<dbReference type="PANTHER" id="PTHR13021">
    <property type="entry name" value="PRE-MRNA-SPLICING FACTOR ISY1"/>
    <property type="match status" value="1"/>
</dbReference>
<evidence type="ECO:0000313" key="5">
    <source>
        <dbReference type="Proteomes" id="UP000274822"/>
    </source>
</evidence>
<gene>
    <name evidence="4" type="ORF">BC938DRAFT_476211</name>
</gene>
<name>A0A433PJ87_9FUNG</name>
<reference evidence="4 5" key="1">
    <citation type="journal article" date="2018" name="New Phytol.">
        <title>Phylogenomics of Endogonaceae and evolution of mycorrhizas within Mucoromycota.</title>
        <authorList>
            <person name="Chang Y."/>
            <person name="Desiro A."/>
            <person name="Na H."/>
            <person name="Sandor L."/>
            <person name="Lipzen A."/>
            <person name="Clum A."/>
            <person name="Barry K."/>
            <person name="Grigoriev I.V."/>
            <person name="Martin F.M."/>
            <person name="Stajich J.E."/>
            <person name="Smith M.E."/>
            <person name="Bonito G."/>
            <person name="Spatafora J.W."/>
        </authorList>
    </citation>
    <scope>NUCLEOTIDE SEQUENCE [LARGE SCALE GENOMIC DNA]</scope>
    <source>
        <strain evidence="4 5">AD002</strain>
    </source>
</reference>
<comment type="subcellular location">
    <subcellularLocation>
        <location evidence="1">Nucleus</location>
    </subcellularLocation>
</comment>
<organism evidence="4 5">
    <name type="scientific">Jimgerdemannia flammicorona</name>
    <dbReference type="NCBI Taxonomy" id="994334"/>
    <lineage>
        <taxon>Eukaryota</taxon>
        <taxon>Fungi</taxon>
        <taxon>Fungi incertae sedis</taxon>
        <taxon>Mucoromycota</taxon>
        <taxon>Mucoromycotina</taxon>
        <taxon>Endogonomycetes</taxon>
        <taxon>Endogonales</taxon>
        <taxon>Endogonaceae</taxon>
        <taxon>Jimgerdemannia</taxon>
    </lineage>
</organism>
<dbReference type="Gene3D" id="1.10.287.660">
    <property type="entry name" value="Helix hairpin bin"/>
    <property type="match status" value="1"/>
</dbReference>
<dbReference type="InterPro" id="IPR037200">
    <property type="entry name" value="Isy1_sf"/>
</dbReference>
<keyword evidence="5" id="KW-1185">Reference proteome</keyword>
<sequence>TQTTKLSIVKQREHYPHLVSNINNLREKIFKIQDTDLSNYQIYDLNDEINKFNIQEDILENSDKRIGYTKDLSDICKLFKQDTLKVPKCTYFDIYYNVDIDYYGFHDEEDGILLEYKYEQKQEWRRRQKMEVDTEEENFKKTRKKGKDKKTEEPVEEGVRVIMNKYVIYMTVSSQKEYVFEDLEESTKEMRELTDS</sequence>
<dbReference type="GO" id="GO:0000350">
    <property type="term" value="P:generation of catalytic spliceosome for second transesterification step"/>
    <property type="evidence" value="ECO:0007669"/>
    <property type="project" value="InterPro"/>
</dbReference>
<dbReference type="InterPro" id="IPR009360">
    <property type="entry name" value="Isy1"/>
</dbReference>
<evidence type="ECO:0000256" key="1">
    <source>
        <dbReference type="ARBA" id="ARBA00004123"/>
    </source>
</evidence>
<keyword evidence="3" id="KW-0539">Nucleus</keyword>
<dbReference type="Pfam" id="PF06246">
    <property type="entry name" value="Isy1"/>
    <property type="match status" value="1"/>
</dbReference>
<comment type="similarity">
    <text evidence="2">Belongs to the ISY1 family.</text>
</comment>
<dbReference type="InterPro" id="IPR029012">
    <property type="entry name" value="Helix_hairpin_bin_sf"/>
</dbReference>
<dbReference type="GO" id="GO:0005634">
    <property type="term" value="C:nucleus"/>
    <property type="evidence" value="ECO:0007669"/>
    <property type="project" value="UniProtKB-SubCell"/>
</dbReference>
<evidence type="ECO:0000256" key="3">
    <source>
        <dbReference type="ARBA" id="ARBA00023242"/>
    </source>
</evidence>
<dbReference type="Proteomes" id="UP000274822">
    <property type="component" value="Unassembled WGS sequence"/>
</dbReference>
<dbReference type="EMBL" id="RBNJ01022947">
    <property type="protein sequence ID" value="RUS17601.1"/>
    <property type="molecule type" value="Genomic_DNA"/>
</dbReference>
<protein>
    <submittedName>
        <fullName evidence="4">Uncharacterized protein</fullName>
    </submittedName>
</protein>
<accession>A0A433PJ87</accession>
<dbReference type="AlphaFoldDB" id="A0A433PJ87"/>
<proteinExistence type="inferred from homology"/>